<keyword evidence="1" id="KW-0175">Coiled coil</keyword>
<feature type="signal peptide" evidence="1">
    <location>
        <begin position="1"/>
        <end position="19"/>
    </location>
</feature>
<dbReference type="Proteomes" id="UP001161422">
    <property type="component" value="Unassembled WGS sequence"/>
</dbReference>
<dbReference type="HAMAP" id="MF_02066">
    <property type="entry name" value="CpoB"/>
    <property type="match status" value="1"/>
</dbReference>
<dbReference type="GO" id="GO:0070206">
    <property type="term" value="P:protein trimerization"/>
    <property type="evidence" value="ECO:0007669"/>
    <property type="project" value="InterPro"/>
</dbReference>
<sequence length="249" mass="26945" precursor="true">MQRLTLSILSLSLAAAVNAAPAPVEDASGQSSQYGSSKTEQLQRMLNASNRVQLEMQNRIDALQQEVLDLRGITEQQSYQLQQMQNRQRQIYDEISRLSDQLAAGGTAAVAAGAGSAAAAGISSLSEADTYQAAVNLVLKEKEYDKAIPAFESFLAQYPQSSFAANANYWLGQLLFNKSDLAGAEAAFTRVNKDFPKSSKRADSLVKLGMIAARQNQNSVAKGFYQQVLSEYANSAAARLAQQQLDKLP</sequence>
<reference evidence="3" key="1">
    <citation type="journal article" date="2014" name="Int. J. Syst. Evol. Microbiol.">
        <title>Complete genome sequence of Corynebacterium casei LMG S-19264T (=DSM 44701T), isolated from a smear-ripened cheese.</title>
        <authorList>
            <consortium name="US DOE Joint Genome Institute (JGI-PGF)"/>
            <person name="Walter F."/>
            <person name="Albersmeier A."/>
            <person name="Kalinowski J."/>
            <person name="Ruckert C."/>
        </authorList>
    </citation>
    <scope>NUCLEOTIDE SEQUENCE</scope>
    <source>
        <strain evidence="3">NBRC 101628</strain>
    </source>
</reference>
<keyword evidence="1" id="KW-0131">Cell cycle</keyword>
<evidence type="ECO:0000256" key="1">
    <source>
        <dbReference type="HAMAP-Rule" id="MF_02066"/>
    </source>
</evidence>
<dbReference type="NCBIfam" id="TIGR02795">
    <property type="entry name" value="tol_pal_ybgF"/>
    <property type="match status" value="1"/>
</dbReference>
<evidence type="ECO:0000313" key="3">
    <source>
        <dbReference type="EMBL" id="GLP97964.1"/>
    </source>
</evidence>
<dbReference type="Gene3D" id="1.25.40.10">
    <property type="entry name" value="Tetratricopeptide repeat domain"/>
    <property type="match status" value="1"/>
</dbReference>
<feature type="chain" id="PRO_5041496113" description="Cell division coordinator CpoB" evidence="1">
    <location>
        <begin position="20"/>
        <end position="249"/>
    </location>
</feature>
<comment type="similarity">
    <text evidence="1">Belongs to the CpoB family.</text>
</comment>
<dbReference type="GO" id="GO:0043093">
    <property type="term" value="P:FtsZ-dependent cytokinesis"/>
    <property type="evidence" value="ECO:0007669"/>
    <property type="project" value="UniProtKB-UniRule"/>
</dbReference>
<gene>
    <name evidence="3" type="primary">ybgF</name>
    <name evidence="1" type="synonym">cpoB</name>
    <name evidence="3" type="ORF">GCM10007895_32710</name>
</gene>
<accession>A0AA37RZR5</accession>
<dbReference type="InterPro" id="IPR032519">
    <property type="entry name" value="YbgF_tri"/>
</dbReference>
<reference evidence="3" key="2">
    <citation type="submission" date="2023-01" db="EMBL/GenBank/DDBJ databases">
        <title>Draft genome sequence of Paraferrimonas sedimenticola strain NBRC 101628.</title>
        <authorList>
            <person name="Sun Q."/>
            <person name="Mori K."/>
        </authorList>
    </citation>
    <scope>NUCLEOTIDE SEQUENCE</scope>
    <source>
        <strain evidence="3">NBRC 101628</strain>
    </source>
</reference>
<comment type="caution">
    <text evidence="3">The sequence shown here is derived from an EMBL/GenBank/DDBJ whole genome shotgun (WGS) entry which is preliminary data.</text>
</comment>
<feature type="domain" description="YbgF trimerisation" evidence="2">
    <location>
        <begin position="39"/>
        <end position="108"/>
    </location>
</feature>
<dbReference type="InterPro" id="IPR011990">
    <property type="entry name" value="TPR-like_helical_dom_sf"/>
</dbReference>
<name>A0AA37RZR5_9GAMM</name>
<comment type="subcellular location">
    <subcellularLocation>
        <location evidence="1">Periplasm</location>
    </subcellularLocation>
</comment>
<dbReference type="RefSeq" id="WP_095506039.1">
    <property type="nucleotide sequence ID" value="NZ_BSNC01000012.1"/>
</dbReference>
<dbReference type="GO" id="GO:0030288">
    <property type="term" value="C:outer membrane-bounded periplasmic space"/>
    <property type="evidence" value="ECO:0007669"/>
    <property type="project" value="UniProtKB-UniRule"/>
</dbReference>
<dbReference type="InterPro" id="IPR014162">
    <property type="entry name" value="CpoB_C"/>
</dbReference>
<evidence type="ECO:0000313" key="4">
    <source>
        <dbReference type="Proteomes" id="UP001161422"/>
    </source>
</evidence>
<organism evidence="3 4">
    <name type="scientific">Paraferrimonas sedimenticola</name>
    <dbReference type="NCBI Taxonomy" id="375674"/>
    <lineage>
        <taxon>Bacteria</taxon>
        <taxon>Pseudomonadati</taxon>
        <taxon>Pseudomonadota</taxon>
        <taxon>Gammaproteobacteria</taxon>
        <taxon>Alteromonadales</taxon>
        <taxon>Ferrimonadaceae</taxon>
        <taxon>Paraferrimonas</taxon>
    </lineage>
</organism>
<protein>
    <recommendedName>
        <fullName evidence="1">Cell division coordinator CpoB</fullName>
    </recommendedName>
</protein>
<dbReference type="Pfam" id="PF14559">
    <property type="entry name" value="TPR_19"/>
    <property type="match status" value="1"/>
</dbReference>
<keyword evidence="1" id="KW-0732">Signal</keyword>
<comment type="function">
    <text evidence="1">Mediates coordination of peptidoglycan synthesis and outer membrane constriction during cell division.</text>
</comment>
<keyword evidence="4" id="KW-1185">Reference proteome</keyword>
<keyword evidence="1" id="KW-0574">Periplasm</keyword>
<proteinExistence type="inferred from homology"/>
<dbReference type="SUPFAM" id="SSF48452">
    <property type="entry name" value="TPR-like"/>
    <property type="match status" value="1"/>
</dbReference>
<dbReference type="EMBL" id="BSNC01000012">
    <property type="protein sequence ID" value="GLP97964.1"/>
    <property type="molecule type" value="Genomic_DNA"/>
</dbReference>
<dbReference type="Gene3D" id="1.20.5.110">
    <property type="match status" value="1"/>
</dbReference>
<dbReference type="Pfam" id="PF16331">
    <property type="entry name" value="TolA_bind_tri"/>
    <property type="match status" value="1"/>
</dbReference>
<evidence type="ECO:0000259" key="2">
    <source>
        <dbReference type="Pfam" id="PF16331"/>
    </source>
</evidence>
<keyword evidence="1" id="KW-0132">Cell division</keyword>
<feature type="coiled-coil region" evidence="1">
    <location>
        <begin position="46"/>
        <end position="101"/>
    </location>
</feature>
<dbReference type="InterPro" id="IPR034706">
    <property type="entry name" value="CpoB"/>
</dbReference>
<dbReference type="AlphaFoldDB" id="A0AA37RZR5"/>